<dbReference type="InterPro" id="IPR000620">
    <property type="entry name" value="EamA_dom"/>
</dbReference>
<dbReference type="Gene3D" id="1.10.3730.20">
    <property type="match status" value="1"/>
</dbReference>
<feature type="transmembrane region" description="Helical" evidence="5">
    <location>
        <begin position="122"/>
        <end position="142"/>
    </location>
</feature>
<keyword evidence="3 5" id="KW-1133">Transmembrane helix</keyword>
<keyword evidence="2 5" id="KW-0812">Transmembrane</keyword>
<dbReference type="InterPro" id="IPR037185">
    <property type="entry name" value="EmrE-like"/>
</dbReference>
<organism evidence="7 8">
    <name type="scientific">Olivibacter oleidegradans</name>
    <dbReference type="NCBI Taxonomy" id="760123"/>
    <lineage>
        <taxon>Bacteria</taxon>
        <taxon>Pseudomonadati</taxon>
        <taxon>Bacteroidota</taxon>
        <taxon>Sphingobacteriia</taxon>
        <taxon>Sphingobacteriales</taxon>
        <taxon>Sphingobacteriaceae</taxon>
        <taxon>Olivibacter</taxon>
    </lineage>
</organism>
<evidence type="ECO:0000256" key="4">
    <source>
        <dbReference type="ARBA" id="ARBA00023136"/>
    </source>
</evidence>
<feature type="domain" description="EamA" evidence="6">
    <location>
        <begin position="7"/>
        <end position="142"/>
    </location>
</feature>
<sequence>MANDLLKAYFALAVVCIVWGTTYFAMRIGVNTIPPFLFSGFRQVVAGGILLLFLKITGKLNALTRTNFIRQAIPGILMITLGNGVVGWSEKFIPSGLAALIVSIMPVYIVVVSFVSGVDRKMPNIAIVAGLIMGTLGIILIFNDNLSDLSNPSYFTGMLVAFGAALAWASGSVYTKYKPSKADPLVNAAMQMLIGGIVLLLMSLFLDDFKLIQPVSSDSFWALVYLIVIGSLLSYPCFIYALDKLPVGLASIYAYINPLIALMLGFFLLNEKLTTMSLLALFTTLTGVYFINRGYRQKNHTLRLTSSRREP</sequence>
<dbReference type="PANTHER" id="PTHR32322:SF14">
    <property type="entry name" value="PROTEIN PAGO"/>
    <property type="match status" value="1"/>
</dbReference>
<evidence type="ECO:0000256" key="3">
    <source>
        <dbReference type="ARBA" id="ARBA00022989"/>
    </source>
</evidence>
<evidence type="ECO:0000256" key="5">
    <source>
        <dbReference type="SAM" id="Phobius"/>
    </source>
</evidence>
<feature type="transmembrane region" description="Helical" evidence="5">
    <location>
        <begin position="9"/>
        <end position="30"/>
    </location>
</feature>
<comment type="subcellular location">
    <subcellularLocation>
        <location evidence="1">Membrane</location>
        <topology evidence="1">Multi-pass membrane protein</topology>
    </subcellularLocation>
</comment>
<feature type="transmembrane region" description="Helical" evidence="5">
    <location>
        <begin position="275"/>
        <end position="292"/>
    </location>
</feature>
<dbReference type="RefSeq" id="WP_130855908.1">
    <property type="nucleotide sequence ID" value="NZ_JBHLWO010000002.1"/>
</dbReference>
<comment type="caution">
    <text evidence="7">The sequence shown here is derived from an EMBL/GenBank/DDBJ whole genome shotgun (WGS) entry which is preliminary data.</text>
</comment>
<feature type="transmembrane region" description="Helical" evidence="5">
    <location>
        <begin position="92"/>
        <end position="115"/>
    </location>
</feature>
<evidence type="ECO:0000313" key="7">
    <source>
        <dbReference type="EMBL" id="MFC0319490.1"/>
    </source>
</evidence>
<reference evidence="7 8" key="1">
    <citation type="submission" date="2024-09" db="EMBL/GenBank/DDBJ databases">
        <authorList>
            <person name="Sun Q."/>
            <person name="Mori K."/>
        </authorList>
    </citation>
    <scope>NUCLEOTIDE SEQUENCE [LARGE SCALE GENOMIC DNA]</scope>
    <source>
        <strain evidence="7 8">CCM 7765</strain>
    </source>
</reference>
<feature type="transmembrane region" description="Helical" evidence="5">
    <location>
        <begin position="185"/>
        <end position="205"/>
    </location>
</feature>
<feature type="transmembrane region" description="Helical" evidence="5">
    <location>
        <begin position="249"/>
        <end position="269"/>
    </location>
</feature>
<proteinExistence type="predicted"/>
<dbReference type="EMBL" id="JBHLWO010000002">
    <property type="protein sequence ID" value="MFC0319490.1"/>
    <property type="molecule type" value="Genomic_DNA"/>
</dbReference>
<feature type="transmembrane region" description="Helical" evidence="5">
    <location>
        <begin position="68"/>
        <end position="86"/>
    </location>
</feature>
<evidence type="ECO:0000313" key="8">
    <source>
        <dbReference type="Proteomes" id="UP001589774"/>
    </source>
</evidence>
<dbReference type="SUPFAM" id="SSF103481">
    <property type="entry name" value="Multidrug resistance efflux transporter EmrE"/>
    <property type="match status" value="2"/>
</dbReference>
<protein>
    <submittedName>
        <fullName evidence="7">DMT family transporter</fullName>
    </submittedName>
</protein>
<dbReference type="Proteomes" id="UP001589774">
    <property type="component" value="Unassembled WGS sequence"/>
</dbReference>
<feature type="transmembrane region" description="Helical" evidence="5">
    <location>
        <begin position="220"/>
        <end position="242"/>
    </location>
</feature>
<keyword evidence="4 5" id="KW-0472">Membrane</keyword>
<feature type="domain" description="EamA" evidence="6">
    <location>
        <begin position="156"/>
        <end position="292"/>
    </location>
</feature>
<dbReference type="InterPro" id="IPR050638">
    <property type="entry name" value="AA-Vitamin_Transporters"/>
</dbReference>
<keyword evidence="8" id="KW-1185">Reference proteome</keyword>
<evidence type="ECO:0000259" key="6">
    <source>
        <dbReference type="Pfam" id="PF00892"/>
    </source>
</evidence>
<gene>
    <name evidence="7" type="ORF">ACFFI0_14310</name>
</gene>
<name>A0ABV6HKR9_9SPHI</name>
<evidence type="ECO:0000256" key="2">
    <source>
        <dbReference type="ARBA" id="ARBA00022692"/>
    </source>
</evidence>
<feature type="transmembrane region" description="Helical" evidence="5">
    <location>
        <begin position="36"/>
        <end position="56"/>
    </location>
</feature>
<feature type="transmembrane region" description="Helical" evidence="5">
    <location>
        <begin position="154"/>
        <end position="173"/>
    </location>
</feature>
<accession>A0ABV6HKR9</accession>
<dbReference type="Pfam" id="PF00892">
    <property type="entry name" value="EamA"/>
    <property type="match status" value="2"/>
</dbReference>
<evidence type="ECO:0000256" key="1">
    <source>
        <dbReference type="ARBA" id="ARBA00004141"/>
    </source>
</evidence>
<dbReference type="PANTHER" id="PTHR32322">
    <property type="entry name" value="INNER MEMBRANE TRANSPORTER"/>
    <property type="match status" value="1"/>
</dbReference>